<name>A0A5K3FZK5_MESCO</name>
<accession>A0A5K3FZK5</accession>
<feature type="compositionally biased region" description="Pro residues" evidence="1">
    <location>
        <begin position="94"/>
        <end position="111"/>
    </location>
</feature>
<reference evidence="2" key="1">
    <citation type="submission" date="2019-11" db="UniProtKB">
        <authorList>
            <consortium name="WormBaseParasite"/>
        </authorList>
    </citation>
    <scope>IDENTIFICATION</scope>
</reference>
<evidence type="ECO:0000313" key="2">
    <source>
        <dbReference type="WBParaSite" id="MCU_013425-RA"/>
    </source>
</evidence>
<dbReference type="AlphaFoldDB" id="A0A5K3FZK5"/>
<proteinExistence type="predicted"/>
<evidence type="ECO:0000256" key="1">
    <source>
        <dbReference type="SAM" id="MobiDB-lite"/>
    </source>
</evidence>
<sequence>MPPHSPVVAYSPAIYLSFSATEIALGCVTSLSNNNYAYNPFINRNAQLACSRTDFRCSRQFWHYSTITTTTYELQDHHRKLTGNDNPLALCQPQPQPPPPPPPLPPLPMLP</sequence>
<dbReference type="WBParaSite" id="MCU_013425-RA">
    <property type="protein sequence ID" value="MCU_013425-RA"/>
    <property type="gene ID" value="MCU_013425"/>
</dbReference>
<organism evidence="2">
    <name type="scientific">Mesocestoides corti</name>
    <name type="common">Flatworm</name>
    <dbReference type="NCBI Taxonomy" id="53468"/>
    <lineage>
        <taxon>Eukaryota</taxon>
        <taxon>Metazoa</taxon>
        <taxon>Spiralia</taxon>
        <taxon>Lophotrochozoa</taxon>
        <taxon>Platyhelminthes</taxon>
        <taxon>Cestoda</taxon>
        <taxon>Eucestoda</taxon>
        <taxon>Cyclophyllidea</taxon>
        <taxon>Mesocestoididae</taxon>
        <taxon>Mesocestoides</taxon>
    </lineage>
</organism>
<feature type="region of interest" description="Disordered" evidence="1">
    <location>
        <begin position="78"/>
        <end position="111"/>
    </location>
</feature>
<protein>
    <submittedName>
        <fullName evidence="2">Uncharacterized protein</fullName>
    </submittedName>
</protein>